<keyword evidence="7" id="KW-1185">Reference proteome</keyword>
<keyword evidence="3 5" id="KW-1133">Transmembrane helix</keyword>
<dbReference type="PANTHER" id="PTHR23502:SF159">
    <property type="entry name" value="TRANSPORTER, PUTATIVE (AFU_ORTHOLOGUE AFUA_4G14230)-RELATED"/>
    <property type="match status" value="1"/>
</dbReference>
<feature type="transmembrane region" description="Helical" evidence="5">
    <location>
        <begin position="438"/>
        <end position="460"/>
    </location>
</feature>
<evidence type="ECO:0000256" key="4">
    <source>
        <dbReference type="ARBA" id="ARBA00023136"/>
    </source>
</evidence>
<dbReference type="GO" id="GO:0022857">
    <property type="term" value="F:transmembrane transporter activity"/>
    <property type="evidence" value="ECO:0007669"/>
    <property type="project" value="InterPro"/>
</dbReference>
<evidence type="ECO:0000256" key="3">
    <source>
        <dbReference type="ARBA" id="ARBA00022989"/>
    </source>
</evidence>
<gene>
    <name evidence="6" type="ORF">QBC46DRAFT_320737</name>
</gene>
<comment type="subcellular location">
    <subcellularLocation>
        <location evidence="1">Membrane</location>
        <topology evidence="1">Multi-pass membrane protein</topology>
    </subcellularLocation>
</comment>
<dbReference type="InterPro" id="IPR036259">
    <property type="entry name" value="MFS_trans_sf"/>
</dbReference>
<evidence type="ECO:0000313" key="7">
    <source>
        <dbReference type="Proteomes" id="UP001303473"/>
    </source>
</evidence>
<dbReference type="Gene3D" id="1.20.1720.10">
    <property type="entry name" value="Multidrug resistance protein D"/>
    <property type="match status" value="1"/>
</dbReference>
<reference evidence="7" key="1">
    <citation type="journal article" date="2023" name="Mol. Phylogenet. Evol.">
        <title>Genome-scale phylogeny and comparative genomics of the fungal order Sordariales.</title>
        <authorList>
            <person name="Hensen N."/>
            <person name="Bonometti L."/>
            <person name="Westerberg I."/>
            <person name="Brannstrom I.O."/>
            <person name="Guillou S."/>
            <person name="Cros-Aarteil S."/>
            <person name="Calhoun S."/>
            <person name="Haridas S."/>
            <person name="Kuo A."/>
            <person name="Mondo S."/>
            <person name="Pangilinan J."/>
            <person name="Riley R."/>
            <person name="LaButti K."/>
            <person name="Andreopoulos B."/>
            <person name="Lipzen A."/>
            <person name="Chen C."/>
            <person name="Yan M."/>
            <person name="Daum C."/>
            <person name="Ng V."/>
            <person name="Clum A."/>
            <person name="Steindorff A."/>
            <person name="Ohm R.A."/>
            <person name="Martin F."/>
            <person name="Silar P."/>
            <person name="Natvig D.O."/>
            <person name="Lalanne C."/>
            <person name="Gautier V."/>
            <person name="Ament-Velasquez S.L."/>
            <person name="Kruys A."/>
            <person name="Hutchinson M.I."/>
            <person name="Powell A.J."/>
            <person name="Barry K."/>
            <person name="Miller A.N."/>
            <person name="Grigoriev I.V."/>
            <person name="Debuchy R."/>
            <person name="Gladieux P."/>
            <person name="Hiltunen Thoren M."/>
            <person name="Johannesson H."/>
        </authorList>
    </citation>
    <scope>NUCLEOTIDE SEQUENCE [LARGE SCALE GENOMIC DNA]</scope>
    <source>
        <strain evidence="7">CBS 340.73</strain>
    </source>
</reference>
<dbReference type="PANTHER" id="PTHR23502">
    <property type="entry name" value="MAJOR FACILITATOR SUPERFAMILY"/>
    <property type="match status" value="1"/>
</dbReference>
<dbReference type="EMBL" id="MU853870">
    <property type="protein sequence ID" value="KAK3936864.1"/>
    <property type="molecule type" value="Genomic_DNA"/>
</dbReference>
<keyword evidence="2 5" id="KW-0812">Transmembrane</keyword>
<name>A0AAN6N0N4_9PEZI</name>
<comment type="caution">
    <text evidence="6">The sequence shown here is derived from an EMBL/GenBank/DDBJ whole genome shotgun (WGS) entry which is preliminary data.</text>
</comment>
<feature type="transmembrane region" description="Helical" evidence="5">
    <location>
        <begin position="467"/>
        <end position="488"/>
    </location>
</feature>
<feature type="transmembrane region" description="Helical" evidence="5">
    <location>
        <begin position="500"/>
        <end position="518"/>
    </location>
</feature>
<evidence type="ECO:0000256" key="2">
    <source>
        <dbReference type="ARBA" id="ARBA00022692"/>
    </source>
</evidence>
<evidence type="ECO:0000313" key="6">
    <source>
        <dbReference type="EMBL" id="KAK3936864.1"/>
    </source>
</evidence>
<accession>A0AAN6N0N4</accession>
<dbReference type="AlphaFoldDB" id="A0AAN6N0N4"/>
<evidence type="ECO:0000256" key="5">
    <source>
        <dbReference type="SAM" id="Phobius"/>
    </source>
</evidence>
<feature type="transmembrane region" description="Helical" evidence="5">
    <location>
        <begin position="211"/>
        <end position="234"/>
    </location>
</feature>
<feature type="transmembrane region" description="Helical" evidence="5">
    <location>
        <begin position="363"/>
        <end position="386"/>
    </location>
</feature>
<dbReference type="SUPFAM" id="SSF103473">
    <property type="entry name" value="MFS general substrate transporter"/>
    <property type="match status" value="1"/>
</dbReference>
<sequence length="537" mass="59048">MAPTADTSEKRGGAGTVVEQARTHDTIAALKEKEEGIFHVGGTDSSISSQQEHQQQLAVDGSVLVPQPSTSPDDPLNWSWWKKHRVFLALLPGSLLSDWVLSWGTAVFEAQAPDWGMSVVDAAQSVSPGIFMQGPGGLVAVPLCQRYGRLPVLFWSQLLALAATIGAMLAPTYGSFTTFRTLQGFFGAPPQVIGMSIIHDMFFFHERARKINIWAATFLIGPYLGPQISSLLLLKLGWRPNFGVLAGFYAWSLCMVIFLGDETLFERQGLERREVNTPVQGSRKPFSPSHHIALLTGIEGFRNRHGRPGIWTVFRHLFSLLARPYLCLLCVCFALPILMWTIGMVSTVSQFVLPPAEAGGYGFTYVALAMLYFAPMIGTVLAEGWGHWFNDFLARRYMGRYSLECRLTAVYPSVLIGIIGLVLYGQTLEHHLSWAGLAVGWAMLTFCTLANMTAISAYALDCFPHHAALASAWLNFWRVMGGFSTLYFQLQWVQLDGPGVAFGCQAAVIAGSAFAVLATQVWGRRWRATFPAPAAEN</sequence>
<feature type="transmembrane region" description="Helical" evidence="5">
    <location>
        <begin position="240"/>
        <end position="260"/>
    </location>
</feature>
<feature type="transmembrane region" description="Helical" evidence="5">
    <location>
        <begin position="325"/>
        <end position="343"/>
    </location>
</feature>
<dbReference type="InterPro" id="IPR011701">
    <property type="entry name" value="MFS"/>
</dbReference>
<dbReference type="GO" id="GO:0005886">
    <property type="term" value="C:plasma membrane"/>
    <property type="evidence" value="ECO:0007669"/>
    <property type="project" value="TreeGrafter"/>
</dbReference>
<organism evidence="6 7">
    <name type="scientific">Diplogelasinospora grovesii</name>
    <dbReference type="NCBI Taxonomy" id="303347"/>
    <lineage>
        <taxon>Eukaryota</taxon>
        <taxon>Fungi</taxon>
        <taxon>Dikarya</taxon>
        <taxon>Ascomycota</taxon>
        <taxon>Pezizomycotina</taxon>
        <taxon>Sordariomycetes</taxon>
        <taxon>Sordariomycetidae</taxon>
        <taxon>Sordariales</taxon>
        <taxon>Diplogelasinosporaceae</taxon>
        <taxon>Diplogelasinospora</taxon>
    </lineage>
</organism>
<proteinExistence type="predicted"/>
<dbReference type="Proteomes" id="UP001303473">
    <property type="component" value="Unassembled WGS sequence"/>
</dbReference>
<dbReference type="Pfam" id="PF07690">
    <property type="entry name" value="MFS_1"/>
    <property type="match status" value="1"/>
</dbReference>
<protein>
    <submittedName>
        <fullName evidence="6">MFS transporter</fullName>
    </submittedName>
</protein>
<feature type="transmembrane region" description="Helical" evidence="5">
    <location>
        <begin position="407"/>
        <end position="426"/>
    </location>
</feature>
<feature type="transmembrane region" description="Helical" evidence="5">
    <location>
        <begin position="152"/>
        <end position="173"/>
    </location>
</feature>
<keyword evidence="4 5" id="KW-0472">Membrane</keyword>
<evidence type="ECO:0000256" key="1">
    <source>
        <dbReference type="ARBA" id="ARBA00004141"/>
    </source>
</evidence>